<organism evidence="1 2">
    <name type="scientific">Nitrolancea hollandica Lb</name>
    <dbReference type="NCBI Taxonomy" id="1129897"/>
    <lineage>
        <taxon>Bacteria</taxon>
        <taxon>Pseudomonadati</taxon>
        <taxon>Thermomicrobiota</taxon>
        <taxon>Thermomicrobia</taxon>
        <taxon>Sphaerobacterales</taxon>
        <taxon>Sphaerobacterineae</taxon>
        <taxon>Sphaerobacteraceae</taxon>
        <taxon>Nitrolancea</taxon>
    </lineage>
</organism>
<dbReference type="Proteomes" id="UP000004221">
    <property type="component" value="Unassembled WGS sequence"/>
</dbReference>
<protein>
    <submittedName>
        <fullName evidence="1">Uncharacterized protein</fullName>
    </submittedName>
</protein>
<comment type="caution">
    <text evidence="1">The sequence shown here is derived from an EMBL/GenBank/DDBJ whole genome shotgun (WGS) entry which is preliminary data.</text>
</comment>
<dbReference type="EMBL" id="CAGS01000301">
    <property type="protein sequence ID" value="CCF84638.1"/>
    <property type="molecule type" value="Genomic_DNA"/>
</dbReference>
<evidence type="ECO:0000313" key="2">
    <source>
        <dbReference type="Proteomes" id="UP000004221"/>
    </source>
</evidence>
<evidence type="ECO:0000313" key="1">
    <source>
        <dbReference type="EMBL" id="CCF84638.1"/>
    </source>
</evidence>
<reference evidence="1 2" key="1">
    <citation type="journal article" date="2012" name="ISME J.">
        <title>Nitrification expanded: discovery, physiology and genomics of a nitrite-oxidizing bacterium from the phylum Chloroflexi.</title>
        <authorList>
            <person name="Sorokin D.Y."/>
            <person name="Lucker S."/>
            <person name="Vejmelkova D."/>
            <person name="Kostrikina N.A."/>
            <person name="Kleerebezem R."/>
            <person name="Rijpstra W.I."/>
            <person name="Damste J.S."/>
            <person name="Le Paslier D."/>
            <person name="Muyzer G."/>
            <person name="Wagner M."/>
            <person name="van Loosdrecht M.C."/>
            <person name="Daims H."/>
        </authorList>
    </citation>
    <scope>NUCLEOTIDE SEQUENCE [LARGE SCALE GENOMIC DNA]</scope>
    <source>
        <strain evidence="2">none</strain>
    </source>
</reference>
<proteinExistence type="predicted"/>
<dbReference type="AlphaFoldDB" id="I4EIX6"/>
<gene>
    <name evidence="1" type="ORF">NITHO_370010</name>
</gene>
<sequence>MSLTDAGGGWQNLAVDLAISNTSQTLMTPSLPDNSGFPADSVSINEGRDYDLMLDIVYYDNKITELESLMVPTFNTLALSRSRQDFQSAG</sequence>
<accession>I4EIX6</accession>
<name>I4EIX6_9BACT</name>
<keyword evidence="2" id="KW-1185">Reference proteome</keyword>